<evidence type="ECO:0000256" key="6">
    <source>
        <dbReference type="ARBA" id="ARBA00023136"/>
    </source>
</evidence>
<comment type="similarity">
    <text evidence="2">Belongs to the outer membrane factor (OMF) (TC 1.B.17) family.</text>
</comment>
<dbReference type="Proteomes" id="UP000236728">
    <property type="component" value="Unassembled WGS sequence"/>
</dbReference>
<feature type="compositionally biased region" description="Low complexity" evidence="9">
    <location>
        <begin position="25"/>
        <end position="35"/>
    </location>
</feature>
<dbReference type="AlphaFoldDB" id="A0A1H6A933"/>
<evidence type="ECO:0000256" key="8">
    <source>
        <dbReference type="SAM" id="Coils"/>
    </source>
</evidence>
<feature type="coiled-coil region" evidence="8">
    <location>
        <begin position="230"/>
        <end position="259"/>
    </location>
</feature>
<proteinExistence type="inferred from homology"/>
<dbReference type="GO" id="GO:0009279">
    <property type="term" value="C:cell outer membrane"/>
    <property type="evidence" value="ECO:0007669"/>
    <property type="project" value="UniProtKB-SubCell"/>
</dbReference>
<evidence type="ECO:0000256" key="10">
    <source>
        <dbReference type="SAM" id="SignalP"/>
    </source>
</evidence>
<feature type="signal peptide" evidence="10">
    <location>
        <begin position="1"/>
        <end position="25"/>
    </location>
</feature>
<keyword evidence="7" id="KW-0998">Cell outer membrane</keyword>
<dbReference type="PANTHER" id="PTHR30026:SF20">
    <property type="entry name" value="OUTER MEMBRANE PROTEIN TOLC"/>
    <property type="match status" value="1"/>
</dbReference>
<dbReference type="GO" id="GO:0015562">
    <property type="term" value="F:efflux transmembrane transporter activity"/>
    <property type="evidence" value="ECO:0007669"/>
    <property type="project" value="InterPro"/>
</dbReference>
<feature type="region of interest" description="Disordered" evidence="9">
    <location>
        <begin position="25"/>
        <end position="57"/>
    </location>
</feature>
<reference evidence="11 12" key="1">
    <citation type="submission" date="2016-10" db="EMBL/GenBank/DDBJ databases">
        <authorList>
            <person name="de Groot N.N."/>
        </authorList>
    </citation>
    <scope>NUCLEOTIDE SEQUENCE [LARGE SCALE GENOMIC DNA]</scope>
    <source>
        <strain evidence="11 12">DSM 22489</strain>
    </source>
</reference>
<dbReference type="RefSeq" id="WP_235011615.1">
    <property type="nucleotide sequence ID" value="NZ_FNVA01000005.1"/>
</dbReference>
<keyword evidence="8" id="KW-0175">Coiled coil</keyword>
<gene>
    <name evidence="11" type="ORF">SAMN05421819_2973</name>
</gene>
<evidence type="ECO:0000256" key="4">
    <source>
        <dbReference type="ARBA" id="ARBA00022452"/>
    </source>
</evidence>
<evidence type="ECO:0000313" key="12">
    <source>
        <dbReference type="Proteomes" id="UP000236728"/>
    </source>
</evidence>
<accession>A0A1H6A933</accession>
<feature type="chain" id="PRO_5009292407" evidence="10">
    <location>
        <begin position="26"/>
        <end position="521"/>
    </location>
</feature>
<keyword evidence="5" id="KW-0812">Transmembrane</keyword>
<keyword evidence="4" id="KW-1134">Transmembrane beta strand</keyword>
<name>A0A1H6A933_9BACT</name>
<dbReference type="InterPro" id="IPR003423">
    <property type="entry name" value="OMP_efflux"/>
</dbReference>
<evidence type="ECO:0000256" key="7">
    <source>
        <dbReference type="ARBA" id="ARBA00023237"/>
    </source>
</evidence>
<dbReference type="PANTHER" id="PTHR30026">
    <property type="entry name" value="OUTER MEMBRANE PROTEIN TOLC"/>
    <property type="match status" value="1"/>
</dbReference>
<evidence type="ECO:0000256" key="1">
    <source>
        <dbReference type="ARBA" id="ARBA00004442"/>
    </source>
</evidence>
<comment type="subcellular location">
    <subcellularLocation>
        <location evidence="1">Cell outer membrane</location>
    </subcellularLocation>
</comment>
<dbReference type="SUPFAM" id="SSF56954">
    <property type="entry name" value="Outer membrane efflux proteins (OEP)"/>
    <property type="match status" value="1"/>
</dbReference>
<keyword evidence="10" id="KW-0732">Signal</keyword>
<sequence>MQTRWTSLALTTVLATAGAAVPAMAQSGSSSSTGSIVQQDEAAAARADKNLPNDPSVQLSMADEKLSRDPGSKFSLKLSTTPAPGVAIEQAASGPVRLSIDDAIALGLERNVHLKYDRANQMAVRGYVGSLVEALIPNLRVTGSTAAQQINLAALGFKPSEIASFGLNPADFPTIVHVNVTQAQISASQTLFNLTDLELLKASKNEVRVIDLQALNTEGDVVQAVATQYLRVLSDQANLANTQAEEADAKSTFDQATQKLNAGVGIRLDALRGQVEYQQRQQQVAAAEGTLLKDIIQLNRIMGLPADQEIQLTDVVPYNELDNMDLDRAKDTAFRHRKDYLGIEEQMQLATRELRAVKYQRLPTLAFGGYYGVIGQTTGSYHGDFVAQGTLEFPIFHEAAQRGQQQSIDSQMIGLRQREQDLRVAIDAQIRTAMLDVTASKQLVAVARSNVTLAEQELSDERDRFKAGVDDNLPVVDAEATLAGANSQLVQALYQYNVAKLTLARNTGVVETRYRNYLGTN</sequence>
<evidence type="ECO:0000256" key="9">
    <source>
        <dbReference type="SAM" id="MobiDB-lite"/>
    </source>
</evidence>
<dbReference type="Pfam" id="PF02321">
    <property type="entry name" value="OEP"/>
    <property type="match status" value="2"/>
</dbReference>
<keyword evidence="12" id="KW-1185">Reference proteome</keyword>
<evidence type="ECO:0000256" key="2">
    <source>
        <dbReference type="ARBA" id="ARBA00007613"/>
    </source>
</evidence>
<keyword evidence="3" id="KW-0813">Transport</keyword>
<evidence type="ECO:0000256" key="3">
    <source>
        <dbReference type="ARBA" id="ARBA00022448"/>
    </source>
</evidence>
<protein>
    <submittedName>
        <fullName evidence="11">Outer membrane protein TolC</fullName>
    </submittedName>
</protein>
<keyword evidence="6" id="KW-0472">Membrane</keyword>
<dbReference type="GO" id="GO:1990281">
    <property type="term" value="C:efflux pump complex"/>
    <property type="evidence" value="ECO:0007669"/>
    <property type="project" value="TreeGrafter"/>
</dbReference>
<evidence type="ECO:0000256" key="5">
    <source>
        <dbReference type="ARBA" id="ARBA00022692"/>
    </source>
</evidence>
<dbReference type="EMBL" id="FNVA01000005">
    <property type="protein sequence ID" value="SEG44565.1"/>
    <property type="molecule type" value="Genomic_DNA"/>
</dbReference>
<dbReference type="InterPro" id="IPR051906">
    <property type="entry name" value="TolC-like"/>
</dbReference>
<dbReference type="Gene3D" id="1.20.1600.10">
    <property type="entry name" value="Outer membrane efflux proteins (OEP)"/>
    <property type="match status" value="1"/>
</dbReference>
<organism evidence="11 12">
    <name type="scientific">Bryocella elongata</name>
    <dbReference type="NCBI Taxonomy" id="863522"/>
    <lineage>
        <taxon>Bacteria</taxon>
        <taxon>Pseudomonadati</taxon>
        <taxon>Acidobacteriota</taxon>
        <taxon>Terriglobia</taxon>
        <taxon>Terriglobales</taxon>
        <taxon>Acidobacteriaceae</taxon>
        <taxon>Bryocella</taxon>
    </lineage>
</organism>
<evidence type="ECO:0000313" key="11">
    <source>
        <dbReference type="EMBL" id="SEG44565.1"/>
    </source>
</evidence>
<dbReference type="GO" id="GO:0015288">
    <property type="term" value="F:porin activity"/>
    <property type="evidence" value="ECO:0007669"/>
    <property type="project" value="TreeGrafter"/>
</dbReference>